<keyword evidence="2" id="KW-1185">Reference proteome</keyword>
<comment type="caution">
    <text evidence="1">The sequence shown here is derived from an EMBL/GenBank/DDBJ whole genome shotgun (WGS) entry which is preliminary data.</text>
</comment>
<reference evidence="1" key="1">
    <citation type="submission" date="2021-06" db="EMBL/GenBank/DDBJ databases">
        <authorList>
            <person name="Kallberg Y."/>
            <person name="Tangrot J."/>
            <person name="Rosling A."/>
        </authorList>
    </citation>
    <scope>NUCLEOTIDE SEQUENCE</scope>
    <source>
        <strain evidence="1">87-6 pot B 2015</strain>
    </source>
</reference>
<organism evidence="1 2">
    <name type="scientific">Funneliformis mosseae</name>
    <name type="common">Endomycorrhizal fungus</name>
    <name type="synonym">Glomus mosseae</name>
    <dbReference type="NCBI Taxonomy" id="27381"/>
    <lineage>
        <taxon>Eukaryota</taxon>
        <taxon>Fungi</taxon>
        <taxon>Fungi incertae sedis</taxon>
        <taxon>Mucoromycota</taxon>
        <taxon>Glomeromycotina</taxon>
        <taxon>Glomeromycetes</taxon>
        <taxon>Glomerales</taxon>
        <taxon>Glomeraceae</taxon>
        <taxon>Funneliformis</taxon>
    </lineage>
</organism>
<gene>
    <name evidence="1" type="ORF">FMOSSE_LOCUS4152</name>
</gene>
<name>A0A9N8ZQB6_FUNMO</name>
<sequence>MKLFKENALISSSSFCMSARSRVNVRVKYTNYSNKSEDISEPLLIRSTKKKTDVYINLTNDNNENKKKPDGTTVLNNNVARRLVLVNDNENDIYTFVKAITLPLNNTNDIKETLYYRSEDPARKNFDQTKPRDKLGVGINYGVCWVYNWETINLKGMIRFPAIMIYGCVRTLLR</sequence>
<evidence type="ECO:0000313" key="2">
    <source>
        <dbReference type="Proteomes" id="UP000789375"/>
    </source>
</evidence>
<dbReference type="Proteomes" id="UP000789375">
    <property type="component" value="Unassembled WGS sequence"/>
</dbReference>
<accession>A0A9N8ZQB6</accession>
<dbReference type="AlphaFoldDB" id="A0A9N8ZQB6"/>
<protein>
    <submittedName>
        <fullName evidence="1">5030_t:CDS:1</fullName>
    </submittedName>
</protein>
<dbReference type="EMBL" id="CAJVPP010000677">
    <property type="protein sequence ID" value="CAG8503291.1"/>
    <property type="molecule type" value="Genomic_DNA"/>
</dbReference>
<proteinExistence type="predicted"/>
<evidence type="ECO:0000313" key="1">
    <source>
        <dbReference type="EMBL" id="CAG8503291.1"/>
    </source>
</evidence>